<comment type="caution">
    <text evidence="1">The sequence shown here is derived from an EMBL/GenBank/DDBJ whole genome shotgun (WGS) entry which is preliminary data.</text>
</comment>
<reference evidence="1 2" key="1">
    <citation type="submission" date="2015-10" db="EMBL/GenBank/DDBJ databases">
        <title>Resequencing of Lactobacillus plantarum WJL strain genome.</title>
        <authorList>
            <person name="Martino M.E."/>
        </authorList>
    </citation>
    <scope>NUCLEOTIDE SEQUENCE [LARGE SCALE GENOMIC DNA]</scope>
    <source>
        <strain evidence="1 2">WJL</strain>
    </source>
</reference>
<dbReference type="AlphaFoldDB" id="A0A837P5D9"/>
<organism evidence="1 2">
    <name type="scientific">Lactiplantibacillus plantarum WJL</name>
    <dbReference type="NCBI Taxonomy" id="1350466"/>
    <lineage>
        <taxon>Bacteria</taxon>
        <taxon>Bacillati</taxon>
        <taxon>Bacillota</taxon>
        <taxon>Bacilli</taxon>
        <taxon>Lactobacillales</taxon>
        <taxon>Lactobacillaceae</taxon>
        <taxon>Lactiplantibacillus</taxon>
    </lineage>
</organism>
<gene>
    <name evidence="1" type="ORF">WJL_1270</name>
</gene>
<evidence type="ECO:0000313" key="1">
    <source>
        <dbReference type="EMBL" id="KPN44193.1"/>
    </source>
</evidence>
<name>A0A837P5D9_LACPN</name>
<protein>
    <submittedName>
        <fullName evidence="1">Uncharacterized protein</fullName>
    </submittedName>
</protein>
<accession>A0A837P5D9</accession>
<evidence type="ECO:0000313" key="2">
    <source>
        <dbReference type="Proteomes" id="UP000050511"/>
    </source>
</evidence>
<proteinExistence type="predicted"/>
<sequence>MNGATAEIDGSVTDSSVGPWLNKSRTVAARIVAGRYRR</sequence>
<dbReference type="EMBL" id="LKLZ01000003">
    <property type="protein sequence ID" value="KPN44193.1"/>
    <property type="molecule type" value="Genomic_DNA"/>
</dbReference>
<dbReference type="Proteomes" id="UP000050511">
    <property type="component" value="Unassembled WGS sequence"/>
</dbReference>